<dbReference type="GO" id="GO:0102208">
    <property type="term" value="F:2-polyprenyl-6-hydroxyphenol methylase activity"/>
    <property type="evidence" value="ECO:0007669"/>
    <property type="project" value="UniProtKB-EC"/>
</dbReference>
<dbReference type="Pfam" id="PF08241">
    <property type="entry name" value="Methyltransf_11"/>
    <property type="match status" value="1"/>
</dbReference>
<evidence type="ECO:0000256" key="1">
    <source>
        <dbReference type="ARBA" id="ARBA00008361"/>
    </source>
</evidence>
<dbReference type="CDD" id="cd02440">
    <property type="entry name" value="AdoMet_MTases"/>
    <property type="match status" value="1"/>
</dbReference>
<evidence type="ECO:0000256" key="3">
    <source>
        <dbReference type="ARBA" id="ARBA00022679"/>
    </source>
</evidence>
<dbReference type="Proteomes" id="UP001155027">
    <property type="component" value="Unassembled WGS sequence"/>
</dbReference>
<dbReference type="PANTHER" id="PTHR44942:SF4">
    <property type="entry name" value="METHYLTRANSFERASE TYPE 11 DOMAIN-CONTAINING PROTEIN"/>
    <property type="match status" value="1"/>
</dbReference>
<dbReference type="EMBL" id="JANUAU010000003">
    <property type="protein sequence ID" value="MCS3677137.1"/>
    <property type="molecule type" value="Genomic_DNA"/>
</dbReference>
<evidence type="ECO:0000313" key="5">
    <source>
        <dbReference type="EMBL" id="MCS3677137.1"/>
    </source>
</evidence>
<keyword evidence="3 5" id="KW-0808">Transferase</keyword>
<gene>
    <name evidence="5" type="ORF">GGP71_001053</name>
</gene>
<reference evidence="5" key="1">
    <citation type="submission" date="2022-08" db="EMBL/GenBank/DDBJ databases">
        <title>Genomic Encyclopedia of Type Strains, Phase V (KMG-V): Genome sequencing to study the core and pangenomes of soil and plant-associated prokaryotes.</title>
        <authorList>
            <person name="Whitman W."/>
        </authorList>
    </citation>
    <scope>NUCLEOTIDE SEQUENCE</scope>
    <source>
        <strain evidence="5">0</strain>
    </source>
</reference>
<keyword evidence="2 5" id="KW-0489">Methyltransferase</keyword>
<comment type="similarity">
    <text evidence="1">Belongs to the methyltransferase superfamily.</text>
</comment>
<sequence length="244" mass="27016">MSAFPTPTPADNNDDLRDFFDALAADPSDRHGRADVLLRHRLRILDRHAQLAPSDTVLDIGCGDGTHLRALADRIENGIGVDLSQKMIATAQRRASHPDLCFRVDNAETLSTIPAGSVDKVICVGVLEHVLRPRRVLEQAARVLKPSGQFLALTLNGTYWWYRLADRLGLPTRHLSTDRRLRPAEGRRLLEKSGLAPEVGFWNFVPSGDLPSPLPLLCRFFDRIGRPASNASFRGGLRLHGRPA</sequence>
<dbReference type="RefSeq" id="WP_259079680.1">
    <property type="nucleotide sequence ID" value="NZ_JANUAU010000003.1"/>
</dbReference>
<evidence type="ECO:0000256" key="2">
    <source>
        <dbReference type="ARBA" id="ARBA00022603"/>
    </source>
</evidence>
<feature type="domain" description="Methyltransferase type 11" evidence="4">
    <location>
        <begin position="58"/>
        <end position="151"/>
    </location>
</feature>
<dbReference type="InterPro" id="IPR051052">
    <property type="entry name" value="Diverse_substrate_MTase"/>
</dbReference>
<name>A0A9X2PUQ1_9BACT</name>
<dbReference type="EC" id="2.1.1.222" evidence="5"/>
<dbReference type="GO" id="GO:0061542">
    <property type="term" value="F:3-demethylubiquinol 3-O-methyltransferase activity"/>
    <property type="evidence" value="ECO:0007669"/>
    <property type="project" value="UniProtKB-EC"/>
</dbReference>
<evidence type="ECO:0000313" key="6">
    <source>
        <dbReference type="Proteomes" id="UP001155027"/>
    </source>
</evidence>
<organism evidence="5 6">
    <name type="scientific">Salinibacter ruber</name>
    <dbReference type="NCBI Taxonomy" id="146919"/>
    <lineage>
        <taxon>Bacteria</taxon>
        <taxon>Pseudomonadati</taxon>
        <taxon>Rhodothermota</taxon>
        <taxon>Rhodothermia</taxon>
        <taxon>Rhodothermales</taxon>
        <taxon>Salinibacteraceae</taxon>
        <taxon>Salinibacter</taxon>
    </lineage>
</organism>
<comment type="caution">
    <text evidence="5">The sequence shown here is derived from an EMBL/GenBank/DDBJ whole genome shotgun (WGS) entry which is preliminary data.</text>
</comment>
<dbReference type="GO" id="GO:0032259">
    <property type="term" value="P:methylation"/>
    <property type="evidence" value="ECO:0007669"/>
    <property type="project" value="UniProtKB-KW"/>
</dbReference>
<dbReference type="InterPro" id="IPR029063">
    <property type="entry name" value="SAM-dependent_MTases_sf"/>
</dbReference>
<protein>
    <submittedName>
        <fullName evidence="5">2-polyprenyl-6-hydroxyphenyl methylase/3-demethylubiquinone-9 3-methyltransferase</fullName>
        <ecNumber evidence="5">2.1.1.222</ecNumber>
        <ecNumber evidence="5">2.1.1.64</ecNumber>
    </submittedName>
</protein>
<evidence type="ECO:0000259" key="4">
    <source>
        <dbReference type="Pfam" id="PF08241"/>
    </source>
</evidence>
<dbReference type="PANTHER" id="PTHR44942">
    <property type="entry name" value="METHYLTRANSF_11 DOMAIN-CONTAINING PROTEIN"/>
    <property type="match status" value="1"/>
</dbReference>
<dbReference type="InterPro" id="IPR013216">
    <property type="entry name" value="Methyltransf_11"/>
</dbReference>
<dbReference type="EC" id="2.1.1.64" evidence="5"/>
<dbReference type="Gene3D" id="3.40.50.150">
    <property type="entry name" value="Vaccinia Virus protein VP39"/>
    <property type="match status" value="1"/>
</dbReference>
<accession>A0A9X2PUQ1</accession>
<dbReference type="AlphaFoldDB" id="A0A9X2PUQ1"/>
<dbReference type="SUPFAM" id="SSF53335">
    <property type="entry name" value="S-adenosyl-L-methionine-dependent methyltransferases"/>
    <property type="match status" value="1"/>
</dbReference>
<proteinExistence type="inferred from homology"/>